<keyword evidence="3" id="KW-1185">Reference proteome</keyword>
<organism evidence="2 3">
    <name type="scientific">Suillus fuscotomentosus</name>
    <dbReference type="NCBI Taxonomy" id="1912939"/>
    <lineage>
        <taxon>Eukaryota</taxon>
        <taxon>Fungi</taxon>
        <taxon>Dikarya</taxon>
        <taxon>Basidiomycota</taxon>
        <taxon>Agaricomycotina</taxon>
        <taxon>Agaricomycetes</taxon>
        <taxon>Agaricomycetidae</taxon>
        <taxon>Boletales</taxon>
        <taxon>Suillineae</taxon>
        <taxon>Suillaceae</taxon>
        <taxon>Suillus</taxon>
    </lineage>
</organism>
<feature type="region of interest" description="Disordered" evidence="1">
    <location>
        <begin position="38"/>
        <end position="60"/>
    </location>
</feature>
<evidence type="ECO:0000313" key="3">
    <source>
        <dbReference type="Proteomes" id="UP001195769"/>
    </source>
</evidence>
<dbReference type="GeneID" id="64671277"/>
<dbReference type="RefSeq" id="XP_041226230.1">
    <property type="nucleotide sequence ID" value="XM_041376979.1"/>
</dbReference>
<feature type="compositionally biased region" description="Low complexity" evidence="1">
    <location>
        <begin position="975"/>
        <end position="984"/>
    </location>
</feature>
<feature type="compositionally biased region" description="Polar residues" evidence="1">
    <location>
        <begin position="42"/>
        <end position="60"/>
    </location>
</feature>
<feature type="region of interest" description="Disordered" evidence="1">
    <location>
        <begin position="84"/>
        <end position="105"/>
    </location>
</feature>
<name>A0AAD4E6P0_9AGAM</name>
<feature type="compositionally biased region" description="Low complexity" evidence="1">
    <location>
        <begin position="95"/>
        <end position="105"/>
    </location>
</feature>
<sequence>MYSMLHAHTQSDFPARYENSAPIRNEAHIATSHQTMVFVGSDPNTDSSASGHSNSPDIDFNIQLSEDTTAYSQDYANLLPPSRGPSSYWGRSDSDSQGSSSLSVPDSEIDIEEQLLINTPDSLYNVYMAKVLVVTIGTQQQWRMLCPDCKEWVQTSISSQLPLWYPGQFSSLSSHRGSHKCIKASTDKNKPVLDRTMSDAPLSRSLSLMSDHRPRHALSPAPAFNSVCTGVPIVWPEDLRPFIMLFPWERYHNGPDALPFFVDTRNPSALHLQSKRCLSYGTPCDECTEIPLHVERLADIAHTPKAHTNYKFLGLAHVQDIARTYAEQIKQLKLQLNDSRKYMSALTQLDDYNQLLMAVSERDIPRLQQIINVALRNGASIRQIVNKLEDALEGAYHPQEYDATDLDIATLVYRLGGRQLLFALNQKLAIPSLRTLRTRAVFTIITPTIGTIRNEHFDNNIHAVVLSSCMESVLCGVSLMIDKIALEEMAIHFSKYNKVGGLCWKHSHLVDPVLRTYESAVNIAQKIHDGHVHLGKELTVMGALCFGRDEIFPILAAPTCKTENTNDMEQILAQAIAQWNSTGAVAQIGPVWSVATDGDATRRAAGHRLFVKSPLSEGSDLYGTLINMPGLNLFTGNSEVTLDFDFKHIFKRICTLLRSPASVVLNNGRIINSMMLARYLVWLPAFDEAAVTKLLYPDDPQDVPRAVELMLAIIEFSNSQHSIINDSFSTDIDTRADLQSIALLSALLESILLPFTDVSLSLSEQFNSVFCLTKQQTLDPYAPFFLGDVGDDPLEILFGRTCMIGGHNSASLYAQALDCLGAAKDINGVFRRHPELDPGHRRLKLMRQEGVDHINREIWKGNIISGRCDLPMAWRSGHDAALSILTTSQLEPTHYSFAELFRYLGITTDNDLEDTSEVPYIPPPVAITPPSQCLETVLAHDHDHSVPDPEVSAGGEDDEEMMLTFQEALIDESSADAPAPCSSSHRIPRDPSTPALPQGPGIRPDDYLLYKGRWIHKQTICRLVINKDFISKSLNRLECVHGGYTKVNKHVDISAGHITDHNLFLVGDIFLTVLCSGHTLSIGVPHSTTVSLNNISHASINVTIMKALRNTAKITGQLLSLVATDPPPDGSQSFLWDGGYIKACSIIQGTSEHTECVIMVTVPGSLIEPVNPEATFIHLRDDVDTDKFTQVNGGQSTWKISQDIMQAACELLWAKANELKVNLKSIAVIIPSVPNMFPYRLPDSTPAVISVEASNQLTASEGERITTCPLCNTKVVDMRDHVGRHILRALTNTIEELPLKQEVGLMSPCGFCGHAGVPECTITITVPSSGAPTWETKCIYKHTFRYGSADSGSKNKPCRNLPLKCELCHLVLPPQPGKTTRKGPILPVEAVWRYNMTAHILGQHEEYAVPGHREAGVPLPISSKVLHASQRIGGSPRTVVRRSEEKENIPVASGSHTKCPAAESAGSLLSK</sequence>
<evidence type="ECO:0000313" key="2">
    <source>
        <dbReference type="EMBL" id="KAG1900654.1"/>
    </source>
</evidence>
<proteinExistence type="predicted"/>
<gene>
    <name evidence="2" type="ORF">F5891DRAFT_980233</name>
</gene>
<accession>A0AAD4E6P0</accession>
<feature type="region of interest" description="Disordered" evidence="1">
    <location>
        <begin position="975"/>
        <end position="999"/>
    </location>
</feature>
<comment type="caution">
    <text evidence="2">The sequence shown here is derived from an EMBL/GenBank/DDBJ whole genome shotgun (WGS) entry which is preliminary data.</text>
</comment>
<feature type="region of interest" description="Disordered" evidence="1">
    <location>
        <begin position="1430"/>
        <end position="1471"/>
    </location>
</feature>
<dbReference type="Proteomes" id="UP001195769">
    <property type="component" value="Unassembled WGS sequence"/>
</dbReference>
<dbReference type="EMBL" id="JABBWK010000026">
    <property type="protein sequence ID" value="KAG1900654.1"/>
    <property type="molecule type" value="Genomic_DNA"/>
</dbReference>
<protein>
    <submittedName>
        <fullName evidence="2">Uncharacterized protein</fullName>
    </submittedName>
</protein>
<evidence type="ECO:0000256" key="1">
    <source>
        <dbReference type="SAM" id="MobiDB-lite"/>
    </source>
</evidence>
<reference evidence="2" key="1">
    <citation type="journal article" date="2020" name="New Phytol.">
        <title>Comparative genomics reveals dynamic genome evolution in host specialist ectomycorrhizal fungi.</title>
        <authorList>
            <person name="Lofgren L.A."/>
            <person name="Nguyen N.H."/>
            <person name="Vilgalys R."/>
            <person name="Ruytinx J."/>
            <person name="Liao H.L."/>
            <person name="Branco S."/>
            <person name="Kuo A."/>
            <person name="LaButti K."/>
            <person name="Lipzen A."/>
            <person name="Andreopoulos W."/>
            <person name="Pangilinan J."/>
            <person name="Riley R."/>
            <person name="Hundley H."/>
            <person name="Na H."/>
            <person name="Barry K."/>
            <person name="Grigoriev I.V."/>
            <person name="Stajich J.E."/>
            <person name="Kennedy P.G."/>
        </authorList>
    </citation>
    <scope>NUCLEOTIDE SEQUENCE</scope>
    <source>
        <strain evidence="2">FC203</strain>
    </source>
</reference>